<comment type="caution">
    <text evidence="4">The sequence shown here is derived from an EMBL/GenBank/DDBJ whole genome shotgun (WGS) entry which is preliminary data.</text>
</comment>
<evidence type="ECO:0000256" key="2">
    <source>
        <dbReference type="ARBA" id="ARBA00022857"/>
    </source>
</evidence>
<dbReference type="EMBL" id="JAGTJR010000022">
    <property type="protein sequence ID" value="KAH7043760.1"/>
    <property type="molecule type" value="Genomic_DNA"/>
</dbReference>
<dbReference type="PANTHER" id="PTHR43639:SF1">
    <property type="entry name" value="SHORT-CHAIN DEHYDROGENASE_REDUCTASE FAMILY PROTEIN"/>
    <property type="match status" value="1"/>
</dbReference>
<evidence type="ECO:0000313" key="5">
    <source>
        <dbReference type="Proteomes" id="UP000774617"/>
    </source>
</evidence>
<reference evidence="4 5" key="1">
    <citation type="journal article" date="2021" name="Nat. Commun.">
        <title>Genetic determinants of endophytism in the Arabidopsis root mycobiome.</title>
        <authorList>
            <person name="Mesny F."/>
            <person name="Miyauchi S."/>
            <person name="Thiergart T."/>
            <person name="Pickel B."/>
            <person name="Atanasova L."/>
            <person name="Karlsson M."/>
            <person name="Huettel B."/>
            <person name="Barry K.W."/>
            <person name="Haridas S."/>
            <person name="Chen C."/>
            <person name="Bauer D."/>
            <person name="Andreopoulos W."/>
            <person name="Pangilinan J."/>
            <person name="LaButti K."/>
            <person name="Riley R."/>
            <person name="Lipzen A."/>
            <person name="Clum A."/>
            <person name="Drula E."/>
            <person name="Henrissat B."/>
            <person name="Kohler A."/>
            <person name="Grigoriev I.V."/>
            <person name="Martin F.M."/>
            <person name="Hacquard S."/>
        </authorList>
    </citation>
    <scope>NUCLEOTIDE SEQUENCE [LARGE SCALE GENOMIC DNA]</scope>
    <source>
        <strain evidence="4 5">MPI-SDFR-AT-0080</strain>
    </source>
</reference>
<evidence type="ECO:0000256" key="1">
    <source>
        <dbReference type="ARBA" id="ARBA00006484"/>
    </source>
</evidence>
<accession>A0ABQ8G3A6</accession>
<dbReference type="SUPFAM" id="SSF51735">
    <property type="entry name" value="NAD(P)-binding Rossmann-fold domains"/>
    <property type="match status" value="1"/>
</dbReference>
<evidence type="ECO:0000256" key="3">
    <source>
        <dbReference type="ARBA" id="ARBA00023002"/>
    </source>
</evidence>
<keyword evidence="5" id="KW-1185">Reference proteome</keyword>
<evidence type="ECO:0000313" key="4">
    <source>
        <dbReference type="EMBL" id="KAH7043760.1"/>
    </source>
</evidence>
<dbReference type="InterPro" id="IPR020904">
    <property type="entry name" value="Sc_DH/Rdtase_CS"/>
</dbReference>
<dbReference type="Proteomes" id="UP000774617">
    <property type="component" value="Unassembled WGS sequence"/>
</dbReference>
<dbReference type="InterPro" id="IPR002347">
    <property type="entry name" value="SDR_fam"/>
</dbReference>
<name>A0ABQ8G3A6_9PEZI</name>
<dbReference type="PANTHER" id="PTHR43639">
    <property type="entry name" value="OXIDOREDUCTASE, SHORT-CHAIN DEHYDROGENASE/REDUCTASE FAMILY (AFU_ORTHOLOGUE AFUA_5G02870)"/>
    <property type="match status" value="1"/>
</dbReference>
<dbReference type="Gene3D" id="3.40.50.720">
    <property type="entry name" value="NAD(P)-binding Rossmann-like Domain"/>
    <property type="match status" value="1"/>
</dbReference>
<comment type="similarity">
    <text evidence="1">Belongs to the short-chain dehydrogenases/reductases (SDR) family.</text>
</comment>
<protein>
    <submittedName>
        <fullName evidence="4">Short chain dehydrogenase</fullName>
    </submittedName>
</protein>
<proteinExistence type="inferred from homology"/>
<feature type="non-terminal residue" evidence="4">
    <location>
        <position position="266"/>
    </location>
</feature>
<dbReference type="CDD" id="cd05233">
    <property type="entry name" value="SDR_c"/>
    <property type="match status" value="1"/>
</dbReference>
<dbReference type="PRINTS" id="PR00081">
    <property type="entry name" value="GDHRDH"/>
</dbReference>
<gene>
    <name evidence="4" type="ORF">B0J12DRAFT_628859</name>
</gene>
<dbReference type="PRINTS" id="PR00080">
    <property type="entry name" value="SDRFAMILY"/>
</dbReference>
<keyword evidence="3" id="KW-0560">Oxidoreductase</keyword>
<dbReference type="InterPro" id="IPR036291">
    <property type="entry name" value="NAD(P)-bd_dom_sf"/>
</dbReference>
<sequence>MSAQQLSLNNKVAIVTGGTRGIGASTVLEFAKRGAKVAFTYVSDSSAKLADDLIATVRELHNGSDALAIQADMGSLDSPDRIVGACVSAFGNTIDILVNNAAAGGPTPVTPPNTTTLEAWDANINVSLRGAFFMTQAVVPHLPKAGGGRIINVGSTTARRVTASLAAYAAAKAGLEAFSRVWAVELGRIGHTANTVTPGPTETDMLATGMQTPEVRKDYEDAARGTPMEARFGTAEDVALVITALAEPGMRWVTGQTISASGGFTM</sequence>
<dbReference type="Pfam" id="PF13561">
    <property type="entry name" value="adh_short_C2"/>
    <property type="match status" value="1"/>
</dbReference>
<keyword evidence="2" id="KW-0521">NADP</keyword>
<organism evidence="4 5">
    <name type="scientific">Macrophomina phaseolina</name>
    <dbReference type="NCBI Taxonomy" id="35725"/>
    <lineage>
        <taxon>Eukaryota</taxon>
        <taxon>Fungi</taxon>
        <taxon>Dikarya</taxon>
        <taxon>Ascomycota</taxon>
        <taxon>Pezizomycotina</taxon>
        <taxon>Dothideomycetes</taxon>
        <taxon>Dothideomycetes incertae sedis</taxon>
        <taxon>Botryosphaeriales</taxon>
        <taxon>Botryosphaeriaceae</taxon>
        <taxon>Macrophomina</taxon>
    </lineage>
</organism>
<dbReference type="PROSITE" id="PS00061">
    <property type="entry name" value="ADH_SHORT"/>
    <property type="match status" value="1"/>
</dbReference>